<gene>
    <name evidence="2" type="ORF">B0A62_00580</name>
    <name evidence="1" type="ORF">IW20_01085</name>
</gene>
<dbReference type="STRING" id="991.IW20_01085"/>
<name>A0A086AUM1_FLAHY</name>
<dbReference type="eggNOG" id="ENOG5033YH4">
    <property type="taxonomic scope" value="Bacteria"/>
</dbReference>
<dbReference type="PROSITE" id="PS51257">
    <property type="entry name" value="PROKAR_LIPOPROTEIN"/>
    <property type="match status" value="1"/>
</dbReference>
<dbReference type="RefSeq" id="WP_051885483.1">
    <property type="nucleotide sequence ID" value="NZ_JBEWQG010000004.1"/>
</dbReference>
<comment type="caution">
    <text evidence="1">The sequence shown here is derived from an EMBL/GenBank/DDBJ whole genome shotgun (WGS) entry which is preliminary data.</text>
</comment>
<evidence type="ECO:0000313" key="1">
    <source>
        <dbReference type="EMBL" id="KFF20385.1"/>
    </source>
</evidence>
<sequence>MKKLAVLFGALTLLVSCMSKEEKMKEAEADGNEAIAVKSKLIEGAGKALQEQGKEAAKSASKGIGDVIKGINSGMSESINTSKVIPDPTFKTNFEECKAEKIYGADTDKQKKVTVYLIAKNDFKGKLILKAFDADKKEIGRSSLEVTIKKDDAKYVDFSFDERTHLLQTEYFTIK</sequence>
<evidence type="ECO:0008006" key="5">
    <source>
        <dbReference type="Google" id="ProtNLM"/>
    </source>
</evidence>
<dbReference type="Proteomes" id="UP000028712">
    <property type="component" value="Unassembled WGS sequence"/>
</dbReference>
<keyword evidence="4" id="KW-1185">Reference proteome</keyword>
<dbReference type="OrthoDB" id="9179901at2"/>
<dbReference type="EMBL" id="JPRM01000001">
    <property type="protein sequence ID" value="KFF20385.1"/>
    <property type="molecule type" value="Genomic_DNA"/>
</dbReference>
<reference evidence="1 3" key="1">
    <citation type="submission" date="2014-07" db="EMBL/GenBank/DDBJ databases">
        <title>Genome of Flavobacterium hydatis DSM 2063.</title>
        <authorList>
            <person name="Pipes S.E."/>
            <person name="Stropko S.J."/>
            <person name="Newman J.D."/>
        </authorList>
    </citation>
    <scope>NUCLEOTIDE SEQUENCE [LARGE SCALE GENOMIC DNA]</scope>
    <source>
        <strain evidence="1 3">DSM 2063</strain>
    </source>
</reference>
<dbReference type="Proteomes" id="UP000198424">
    <property type="component" value="Unassembled WGS sequence"/>
</dbReference>
<evidence type="ECO:0000313" key="3">
    <source>
        <dbReference type="Proteomes" id="UP000028712"/>
    </source>
</evidence>
<dbReference type="AlphaFoldDB" id="A0A086AUM1"/>
<dbReference type="EMBL" id="MUGY01000001">
    <property type="protein sequence ID" value="OXA98327.1"/>
    <property type="molecule type" value="Genomic_DNA"/>
</dbReference>
<reference evidence="2 4" key="2">
    <citation type="submission" date="2016-11" db="EMBL/GenBank/DDBJ databases">
        <title>Whole genomes of Flavobacteriaceae.</title>
        <authorList>
            <person name="Stine C."/>
            <person name="Li C."/>
            <person name="Tadesse D."/>
        </authorList>
    </citation>
    <scope>NUCLEOTIDE SEQUENCE [LARGE SCALE GENOMIC DNA]</scope>
    <source>
        <strain evidence="2 4">ATCC 29551</strain>
    </source>
</reference>
<evidence type="ECO:0000313" key="2">
    <source>
        <dbReference type="EMBL" id="OXA98327.1"/>
    </source>
</evidence>
<proteinExistence type="predicted"/>
<evidence type="ECO:0000313" key="4">
    <source>
        <dbReference type="Proteomes" id="UP000198424"/>
    </source>
</evidence>
<accession>A0A086AUM1</accession>
<organism evidence="1 3">
    <name type="scientific">Flavobacterium hydatis</name>
    <name type="common">Cytophaga aquatilis</name>
    <dbReference type="NCBI Taxonomy" id="991"/>
    <lineage>
        <taxon>Bacteria</taxon>
        <taxon>Pseudomonadati</taxon>
        <taxon>Bacteroidota</taxon>
        <taxon>Flavobacteriia</taxon>
        <taxon>Flavobacteriales</taxon>
        <taxon>Flavobacteriaceae</taxon>
        <taxon>Flavobacterium</taxon>
    </lineage>
</organism>
<protein>
    <recommendedName>
        <fullName evidence="5">Lipoprotein</fullName>
    </recommendedName>
</protein>